<protein>
    <submittedName>
        <fullName evidence="2">YcaO-like family protein</fullName>
    </submittedName>
</protein>
<dbReference type="PANTHER" id="PTHR37809">
    <property type="entry name" value="RIBOSOMAL PROTEIN S12 METHYLTHIOTRANSFERASE ACCESSORY FACTOR YCAO"/>
    <property type="match status" value="1"/>
</dbReference>
<dbReference type="Gene3D" id="3.30.1330.230">
    <property type="match status" value="1"/>
</dbReference>
<proteinExistence type="predicted"/>
<dbReference type="RefSeq" id="WP_101557151.1">
    <property type="nucleotide sequence ID" value="NZ_FXZI01000009.1"/>
</dbReference>
<feature type="domain" description="YcaO" evidence="1">
    <location>
        <begin position="57"/>
        <end position="428"/>
    </location>
</feature>
<gene>
    <name evidence="2" type="ORF">BAURA86_02488</name>
</gene>
<evidence type="ECO:0000313" key="2">
    <source>
        <dbReference type="EMBL" id="SMX95680.1"/>
    </source>
</evidence>
<name>A0A2H1K7G4_BREAU</name>
<dbReference type="PROSITE" id="PS51664">
    <property type="entry name" value="YCAO"/>
    <property type="match status" value="1"/>
</dbReference>
<dbReference type="InterPro" id="IPR003776">
    <property type="entry name" value="YcaO-like_dom"/>
</dbReference>
<evidence type="ECO:0000259" key="1">
    <source>
        <dbReference type="PROSITE" id="PS51664"/>
    </source>
</evidence>
<reference evidence="2 3" key="1">
    <citation type="submission" date="2017-03" db="EMBL/GenBank/DDBJ databases">
        <authorList>
            <person name="Afonso C.L."/>
            <person name="Miller P.J."/>
            <person name="Scott M.A."/>
            <person name="Spackman E."/>
            <person name="Goraichik I."/>
            <person name="Dimitrov K.M."/>
            <person name="Suarez D.L."/>
            <person name="Swayne D.E."/>
        </authorList>
    </citation>
    <scope>NUCLEOTIDE SEQUENCE [LARGE SCALE GENOMIC DNA]</scope>
    <source>
        <strain evidence="3">8(6)</strain>
    </source>
</reference>
<evidence type="ECO:0000313" key="3">
    <source>
        <dbReference type="Proteomes" id="UP000234300"/>
    </source>
</evidence>
<dbReference type="EMBL" id="FXZI01000009">
    <property type="protein sequence ID" value="SMX95680.1"/>
    <property type="molecule type" value="Genomic_DNA"/>
</dbReference>
<dbReference type="AlphaFoldDB" id="A0A2H1K7G4"/>
<dbReference type="PANTHER" id="PTHR37809:SF1">
    <property type="entry name" value="RIBOSOMAL PROTEIN S12 METHYLTHIOTRANSFERASE ACCESSORY FACTOR YCAO"/>
    <property type="match status" value="1"/>
</dbReference>
<dbReference type="Proteomes" id="UP000234300">
    <property type="component" value="Unassembled WGS sequence"/>
</dbReference>
<accession>A0A2H1K7G4</accession>
<dbReference type="Pfam" id="PF02624">
    <property type="entry name" value="YcaO"/>
    <property type="match status" value="1"/>
</dbReference>
<sequence>MHYRTRIIQTPDCLPVIENSGISLWVSATQISDATLLPESEYSQNSANIRRWLDGYGHAATPELSMTKCVAEANEGYTTALTGLYCRPHFISPQSIFRYTNFDINDMIAIESVDVYKAKLSELYGNLGWICATDLINQALTLVPAQVILGNYRMRNLEPRLQRGTSRGLACAYSEIDAILHGMLEVIETDSFTRFMQSDQALTTYAFESEGEFSYPKKYGRQPEIRSYERINYWRIPTEYDEVYVILSSIELLVDGQRCALFGMGSGFEIESAASHARAEAVHMMLRSPVKEIRKIMNLSESELISLSGREYYKKLGCNKRYLNWLTETKLKTSDSSSEDYCRPARNDISSKQCKLDMLIRCAKRLRWDWYCANISRLLPQEYDEQTHQVYKVYSPQAEPLDLGTRTYRGVNADGFVRNRHTYPILCP</sequence>
<organism evidence="2 3">
    <name type="scientific">Brevibacterium aurantiacum</name>
    <dbReference type="NCBI Taxonomy" id="273384"/>
    <lineage>
        <taxon>Bacteria</taxon>
        <taxon>Bacillati</taxon>
        <taxon>Actinomycetota</taxon>
        <taxon>Actinomycetes</taxon>
        <taxon>Micrococcales</taxon>
        <taxon>Brevibacteriaceae</taxon>
        <taxon>Brevibacterium</taxon>
    </lineage>
</organism>